<accession>A0A552V9G1</accession>
<dbReference type="AlphaFoldDB" id="A0A552V9G1"/>
<reference evidence="1 2" key="1">
    <citation type="submission" date="2019-07" db="EMBL/GenBank/DDBJ databases">
        <title>Flavobacterium sp. nov., isolated from glacier ice.</title>
        <authorList>
            <person name="Liu Q."/>
            <person name="Xin Y.-H."/>
        </authorList>
    </citation>
    <scope>NUCLEOTIDE SEQUENCE [LARGE SCALE GENOMIC DNA]</scope>
    <source>
        <strain evidence="1 2">ZT4R6</strain>
    </source>
</reference>
<dbReference type="Proteomes" id="UP000320643">
    <property type="component" value="Unassembled WGS sequence"/>
</dbReference>
<organism evidence="1 2">
    <name type="scientific">Flavobacterium zepuense</name>
    <dbReference type="NCBI Taxonomy" id="2593302"/>
    <lineage>
        <taxon>Bacteria</taxon>
        <taxon>Pseudomonadati</taxon>
        <taxon>Bacteroidota</taxon>
        <taxon>Flavobacteriia</taxon>
        <taxon>Flavobacteriales</taxon>
        <taxon>Flavobacteriaceae</taxon>
        <taxon>Flavobacterium</taxon>
    </lineage>
</organism>
<evidence type="ECO:0000313" key="2">
    <source>
        <dbReference type="Proteomes" id="UP000320643"/>
    </source>
</evidence>
<keyword evidence="2" id="KW-1185">Reference proteome</keyword>
<sequence length="125" mass="15126">MKTFKHLNNVEKAKLLFGLFPDEVPAYIETMQGMSLAIEENETEYRAKWDNAFFDFDFWLRLVQHGHDIIKQYGKKLYHNQRLFTDQLFDGYQALYSIHCLRGYTTKRRLENMDFYKAFDLFFSI</sequence>
<dbReference type="EMBL" id="VJVZ01000001">
    <property type="protein sequence ID" value="TRW27104.1"/>
    <property type="molecule type" value="Genomic_DNA"/>
</dbReference>
<dbReference type="OrthoDB" id="969612at2"/>
<evidence type="ECO:0000313" key="1">
    <source>
        <dbReference type="EMBL" id="TRW27104.1"/>
    </source>
</evidence>
<comment type="caution">
    <text evidence="1">The sequence shown here is derived from an EMBL/GenBank/DDBJ whole genome shotgun (WGS) entry which is preliminary data.</text>
</comment>
<proteinExistence type="predicted"/>
<dbReference type="RefSeq" id="WP_143371330.1">
    <property type="nucleotide sequence ID" value="NZ_VJVZ01000001.1"/>
</dbReference>
<name>A0A552V9G1_9FLAO</name>
<gene>
    <name evidence="1" type="ORF">FMM05_00185</name>
</gene>
<protein>
    <submittedName>
        <fullName evidence="1">Uncharacterized protein</fullName>
    </submittedName>
</protein>